<organism evidence="1 2">
    <name type="scientific">Trametes pubescens</name>
    <name type="common">White-rot fungus</name>
    <dbReference type="NCBI Taxonomy" id="154538"/>
    <lineage>
        <taxon>Eukaryota</taxon>
        <taxon>Fungi</taxon>
        <taxon>Dikarya</taxon>
        <taxon>Basidiomycota</taxon>
        <taxon>Agaricomycotina</taxon>
        <taxon>Agaricomycetes</taxon>
        <taxon>Polyporales</taxon>
        <taxon>Polyporaceae</taxon>
        <taxon>Trametes</taxon>
    </lineage>
</organism>
<proteinExistence type="predicted"/>
<evidence type="ECO:0000313" key="2">
    <source>
        <dbReference type="Proteomes" id="UP000184267"/>
    </source>
</evidence>
<reference evidence="1 2" key="1">
    <citation type="submission" date="2016-10" db="EMBL/GenBank/DDBJ databases">
        <title>Genome sequence of the basidiomycete white-rot fungus Trametes pubescens.</title>
        <authorList>
            <person name="Makela M.R."/>
            <person name="Granchi Z."/>
            <person name="Peng M."/>
            <person name="De Vries R.P."/>
            <person name="Grigoriev I."/>
            <person name="Riley R."/>
            <person name="Hilden K."/>
        </authorList>
    </citation>
    <scope>NUCLEOTIDE SEQUENCE [LARGE SCALE GENOMIC DNA]</scope>
    <source>
        <strain evidence="1 2">FBCC735</strain>
    </source>
</reference>
<evidence type="ECO:0000313" key="1">
    <source>
        <dbReference type="EMBL" id="OJT03229.1"/>
    </source>
</evidence>
<comment type="caution">
    <text evidence="1">The sequence shown here is derived from an EMBL/GenBank/DDBJ whole genome shotgun (WGS) entry which is preliminary data.</text>
</comment>
<dbReference type="Proteomes" id="UP000184267">
    <property type="component" value="Unassembled WGS sequence"/>
</dbReference>
<accession>A0A1M2V6J9</accession>
<gene>
    <name evidence="1" type="ORF">TRAPUB_6193</name>
</gene>
<dbReference type="AlphaFoldDB" id="A0A1M2V6J9"/>
<dbReference type="EMBL" id="MNAD01001624">
    <property type="protein sequence ID" value="OJT03229.1"/>
    <property type="molecule type" value="Genomic_DNA"/>
</dbReference>
<sequence length="52" mass="5981">MLALFIVYCLFTLALLSITLAIISHILRELSKQLLERTLHSRDVPKVNEWGT</sequence>
<name>A0A1M2V6J9_TRAPU</name>
<keyword evidence="2" id="KW-1185">Reference proteome</keyword>
<protein>
    <submittedName>
        <fullName evidence="1">Uncharacterized protein</fullName>
    </submittedName>
</protein>